<name>A0A4Q9I0K2_STRKA</name>
<evidence type="ECO:0000256" key="2">
    <source>
        <dbReference type="SAM" id="Phobius"/>
    </source>
</evidence>
<feature type="transmembrane region" description="Helical" evidence="2">
    <location>
        <begin position="30"/>
        <end position="52"/>
    </location>
</feature>
<accession>A0A4Q9I0K2</accession>
<dbReference type="Proteomes" id="UP000292452">
    <property type="component" value="Unassembled WGS sequence"/>
</dbReference>
<proteinExistence type="predicted"/>
<dbReference type="RefSeq" id="WP_131122055.1">
    <property type="nucleotide sequence ID" value="NZ_SIXH01000014.1"/>
</dbReference>
<keyword evidence="4" id="KW-1185">Reference proteome</keyword>
<feature type="transmembrane region" description="Helical" evidence="2">
    <location>
        <begin position="58"/>
        <end position="78"/>
    </location>
</feature>
<feature type="transmembrane region" description="Helical" evidence="2">
    <location>
        <begin position="116"/>
        <end position="138"/>
    </location>
</feature>
<dbReference type="AlphaFoldDB" id="A0A4Q9I0K2"/>
<keyword evidence="2" id="KW-1133">Transmembrane helix</keyword>
<organism evidence="3 4">
    <name type="scientific">Streptomyces kasugaensis</name>
    <dbReference type="NCBI Taxonomy" id="1946"/>
    <lineage>
        <taxon>Bacteria</taxon>
        <taxon>Bacillati</taxon>
        <taxon>Actinomycetota</taxon>
        <taxon>Actinomycetes</taxon>
        <taxon>Kitasatosporales</taxon>
        <taxon>Streptomycetaceae</taxon>
        <taxon>Streptomyces</taxon>
    </lineage>
</organism>
<reference evidence="3 4" key="1">
    <citation type="submission" date="2019-02" db="EMBL/GenBank/DDBJ databases">
        <title>Draft Genome Sequence of Streptomyces sp. AM-2504, identified by 16S rRNA comparative analysis as a Streptomyces Kasugaensis strain.</title>
        <authorList>
            <person name="Napolioni V."/>
            <person name="Giuliodori A.M."/>
            <person name="Spurio R."/>
            <person name="Fabbretti A."/>
        </authorList>
    </citation>
    <scope>NUCLEOTIDE SEQUENCE [LARGE SCALE GENOMIC DNA]</scope>
    <source>
        <strain evidence="3 4">AM-2504</strain>
    </source>
</reference>
<comment type="caution">
    <text evidence="3">The sequence shown here is derived from an EMBL/GenBank/DDBJ whole genome shotgun (WGS) entry which is preliminary data.</text>
</comment>
<evidence type="ECO:0000313" key="4">
    <source>
        <dbReference type="Proteomes" id="UP000292452"/>
    </source>
</evidence>
<evidence type="ECO:0000256" key="1">
    <source>
        <dbReference type="SAM" id="MobiDB-lite"/>
    </source>
</evidence>
<keyword evidence="2" id="KW-0812">Transmembrane</keyword>
<dbReference type="EMBL" id="SIXH01000014">
    <property type="protein sequence ID" value="TBO61122.1"/>
    <property type="molecule type" value="Genomic_DNA"/>
</dbReference>
<feature type="region of interest" description="Disordered" evidence="1">
    <location>
        <begin position="1"/>
        <end position="20"/>
    </location>
</feature>
<sequence>METADHTTPEAGPAHLNHPRSQRAFGRTKALVAVYGALAAAVLGTVVIRALTGQPVTSFMWGRSAGVLASAAVTYWLTVLASRGARWAYLRVRIISVVMPVAIIAVDLIPGVCPPWFALMQATCALAIAATAFVVNGSGLRAAFPKTR</sequence>
<keyword evidence="2" id="KW-0472">Membrane</keyword>
<protein>
    <submittedName>
        <fullName evidence="3">Uncharacterized protein</fullName>
    </submittedName>
</protein>
<evidence type="ECO:0000313" key="3">
    <source>
        <dbReference type="EMBL" id="TBO61122.1"/>
    </source>
</evidence>
<gene>
    <name evidence="3" type="ORF">EYS09_02850</name>
</gene>
<feature type="transmembrane region" description="Helical" evidence="2">
    <location>
        <begin position="90"/>
        <end position="110"/>
    </location>
</feature>